<feature type="compositionally biased region" description="Basic residues" evidence="1">
    <location>
        <begin position="1"/>
        <end position="21"/>
    </location>
</feature>
<feature type="region of interest" description="Disordered" evidence="1">
    <location>
        <begin position="1"/>
        <end position="29"/>
    </location>
</feature>
<organism evidence="2 3">
    <name type="scientific">Pristionchus mayeri</name>
    <dbReference type="NCBI Taxonomy" id="1317129"/>
    <lineage>
        <taxon>Eukaryota</taxon>
        <taxon>Metazoa</taxon>
        <taxon>Ecdysozoa</taxon>
        <taxon>Nematoda</taxon>
        <taxon>Chromadorea</taxon>
        <taxon>Rhabditida</taxon>
        <taxon>Rhabditina</taxon>
        <taxon>Diplogasteromorpha</taxon>
        <taxon>Diplogasteroidea</taxon>
        <taxon>Neodiplogasteridae</taxon>
        <taxon>Pristionchus</taxon>
    </lineage>
</organism>
<feature type="compositionally biased region" description="Basic residues" evidence="1">
    <location>
        <begin position="168"/>
        <end position="177"/>
    </location>
</feature>
<sequence length="226" mass="27288">PGRRQHCTRVRVQRARGRGRRPPPGGPRAPVAELLRGRRYMLLGRVRRSKIPAGLRSSRRGRTGILQLAVRSWRQLRVRRRTIPAVLRSWRRRRVQRRILRTGLRKRQRGQTGTLLEPAVRSWRRRRVRQSRLLRRVLRKRVRQRILQPAVLRRQVQPEGQHILQRGKQGRGRSRQKVQLRIQREHGRIHLRQIHRILPQNIHQRSILPMSILHHRIHLHKEEEEE</sequence>
<protein>
    <submittedName>
        <fullName evidence="2">Uncharacterized protein</fullName>
    </submittedName>
</protein>
<dbReference type="EMBL" id="BTRK01000006">
    <property type="protein sequence ID" value="GMR59857.1"/>
    <property type="molecule type" value="Genomic_DNA"/>
</dbReference>
<feature type="non-terminal residue" evidence="2">
    <location>
        <position position="226"/>
    </location>
</feature>
<dbReference type="AlphaFoldDB" id="A0AAN5DCV3"/>
<evidence type="ECO:0000313" key="3">
    <source>
        <dbReference type="Proteomes" id="UP001328107"/>
    </source>
</evidence>
<keyword evidence="3" id="KW-1185">Reference proteome</keyword>
<evidence type="ECO:0000256" key="1">
    <source>
        <dbReference type="SAM" id="MobiDB-lite"/>
    </source>
</evidence>
<proteinExistence type="predicted"/>
<name>A0AAN5DCV3_9BILA</name>
<gene>
    <name evidence="2" type="ORF">PMAYCL1PPCAC_30052</name>
</gene>
<evidence type="ECO:0000313" key="2">
    <source>
        <dbReference type="EMBL" id="GMR59857.1"/>
    </source>
</evidence>
<comment type="caution">
    <text evidence="2">The sequence shown here is derived from an EMBL/GenBank/DDBJ whole genome shotgun (WGS) entry which is preliminary data.</text>
</comment>
<feature type="region of interest" description="Disordered" evidence="1">
    <location>
        <begin position="158"/>
        <end position="177"/>
    </location>
</feature>
<accession>A0AAN5DCV3</accession>
<dbReference type="Proteomes" id="UP001328107">
    <property type="component" value="Unassembled WGS sequence"/>
</dbReference>
<reference evidence="3" key="1">
    <citation type="submission" date="2022-10" db="EMBL/GenBank/DDBJ databases">
        <title>Genome assembly of Pristionchus species.</title>
        <authorList>
            <person name="Yoshida K."/>
            <person name="Sommer R.J."/>
        </authorList>
    </citation>
    <scope>NUCLEOTIDE SEQUENCE [LARGE SCALE GENOMIC DNA]</scope>
    <source>
        <strain evidence="3">RS5460</strain>
    </source>
</reference>
<feature type="non-terminal residue" evidence="2">
    <location>
        <position position="1"/>
    </location>
</feature>